<evidence type="ECO:0000313" key="15">
    <source>
        <dbReference type="Proteomes" id="UP000018291"/>
    </source>
</evidence>
<keyword evidence="8 10" id="KW-0663">Pyridoxal phosphate</keyword>
<feature type="binding site" evidence="10">
    <location>
        <begin position="408"/>
        <end position="410"/>
    </location>
    <ligand>
        <name>(6S)-5,6,7,8-tetrahydrofolate</name>
        <dbReference type="ChEBI" id="CHEBI:57453"/>
    </ligand>
</feature>
<evidence type="ECO:0000256" key="1">
    <source>
        <dbReference type="ARBA" id="ARBA00001933"/>
    </source>
</evidence>
<dbReference type="CDD" id="cd00378">
    <property type="entry name" value="SHMT"/>
    <property type="match status" value="1"/>
</dbReference>
<dbReference type="AlphaFoldDB" id="R4YY31"/>
<dbReference type="Gene3D" id="3.40.640.10">
    <property type="entry name" value="Type I PLP-dependent aspartate aminotransferase-like (Major domain)"/>
    <property type="match status" value="1"/>
</dbReference>
<evidence type="ECO:0000256" key="4">
    <source>
        <dbReference type="ARBA" id="ARBA00011738"/>
    </source>
</evidence>
<comment type="subcellular location">
    <subcellularLocation>
        <location evidence="2 10">Cytoplasm</location>
    </subcellularLocation>
</comment>
<dbReference type="STRING" id="1229780.BN381_10027"/>
<dbReference type="GO" id="GO:0005829">
    <property type="term" value="C:cytosol"/>
    <property type="evidence" value="ECO:0007669"/>
    <property type="project" value="TreeGrafter"/>
</dbReference>
<comment type="similarity">
    <text evidence="3 10">Belongs to the SHMT family.</text>
</comment>
<feature type="site" description="Plays an important role in substrate specificity" evidence="10">
    <location>
        <position position="282"/>
    </location>
</feature>
<keyword evidence="7 10" id="KW-0808">Transferase</keyword>
<keyword evidence="14" id="KW-0489">Methyltransferase</keyword>
<dbReference type="HOGENOM" id="CLU_022477_2_1_11"/>
<feature type="domain" description="Serine hydroxymethyltransferase-like" evidence="13">
    <location>
        <begin position="64"/>
        <end position="439"/>
    </location>
</feature>
<dbReference type="Pfam" id="PF00464">
    <property type="entry name" value="SHMT"/>
    <property type="match status" value="1"/>
</dbReference>
<comment type="pathway">
    <text evidence="10">One-carbon metabolism; tetrahydrofolate interconversion.</text>
</comment>
<dbReference type="FunFam" id="3.40.640.10:FF:000001">
    <property type="entry name" value="Serine hydroxymethyltransferase"/>
    <property type="match status" value="1"/>
</dbReference>
<dbReference type="GO" id="GO:0008168">
    <property type="term" value="F:methyltransferase activity"/>
    <property type="evidence" value="ECO:0007669"/>
    <property type="project" value="UniProtKB-KW"/>
</dbReference>
<evidence type="ECO:0000256" key="7">
    <source>
        <dbReference type="ARBA" id="ARBA00022679"/>
    </source>
</evidence>
<reference evidence="14 15" key="1">
    <citation type="journal article" date="2013" name="ISME J.">
        <title>Metabolic model for the filamentous 'Candidatus Microthrix parvicella' based on genomic and metagenomic analyses.</title>
        <authorList>
            <person name="Jon McIlroy S."/>
            <person name="Kristiansen R."/>
            <person name="Albertsen M."/>
            <person name="Michael Karst S."/>
            <person name="Rossetti S."/>
            <person name="Lund Nielsen J."/>
            <person name="Tandoi V."/>
            <person name="James Seviour R."/>
            <person name="Nielsen P.H."/>
        </authorList>
    </citation>
    <scope>NUCLEOTIDE SEQUENCE [LARGE SCALE GENOMIC DNA]</scope>
    <source>
        <strain evidence="14 15">RN1</strain>
    </source>
</reference>
<dbReference type="EC" id="2.1.2.1" evidence="10"/>
<evidence type="ECO:0000256" key="2">
    <source>
        <dbReference type="ARBA" id="ARBA00004496"/>
    </source>
</evidence>
<dbReference type="InterPro" id="IPR015421">
    <property type="entry name" value="PyrdxlP-dep_Trfase_major"/>
</dbReference>
<dbReference type="GO" id="GO:0042803">
    <property type="term" value="F:protein homodimerization activity"/>
    <property type="evidence" value="ECO:0007669"/>
    <property type="project" value="UniProtKB-ARBA"/>
</dbReference>
<evidence type="ECO:0000256" key="5">
    <source>
        <dbReference type="ARBA" id="ARBA00022490"/>
    </source>
</evidence>
<dbReference type="GO" id="GO:0035999">
    <property type="term" value="P:tetrahydrofolate interconversion"/>
    <property type="evidence" value="ECO:0007669"/>
    <property type="project" value="UniProtKB-UniRule"/>
</dbReference>
<keyword evidence="10" id="KW-0028">Amino-acid biosynthesis</keyword>
<protein>
    <recommendedName>
        <fullName evidence="10">Serine hydroxymethyltransferase</fullName>
        <shortName evidence="10">SHMT</shortName>
        <shortName evidence="10">Serine methylase</shortName>
        <ecNumber evidence="10">2.1.2.1</ecNumber>
    </recommendedName>
</protein>
<dbReference type="GO" id="GO:0032259">
    <property type="term" value="P:methylation"/>
    <property type="evidence" value="ECO:0007669"/>
    <property type="project" value="UniProtKB-KW"/>
</dbReference>
<comment type="cofactor">
    <cofactor evidence="1 10 11">
        <name>pyridoxal 5'-phosphate</name>
        <dbReference type="ChEBI" id="CHEBI:597326"/>
    </cofactor>
</comment>
<feature type="binding site" evidence="10">
    <location>
        <position position="297"/>
    </location>
    <ligand>
        <name>(6S)-5,6,7,8-tetrahydrofolate</name>
        <dbReference type="ChEBI" id="CHEBI:57453"/>
    </ligand>
</feature>
<feature type="binding site" evidence="10">
    <location>
        <position position="174"/>
    </location>
    <ligand>
        <name>(6S)-5,6,7,8-tetrahydrofolate</name>
        <dbReference type="ChEBI" id="CHEBI:57453"/>
    </ligand>
</feature>
<evidence type="ECO:0000313" key="14">
    <source>
        <dbReference type="EMBL" id="CCM61796.1"/>
    </source>
</evidence>
<dbReference type="HAMAP" id="MF_00051">
    <property type="entry name" value="SHMT"/>
    <property type="match status" value="1"/>
</dbReference>
<dbReference type="InterPro" id="IPR039429">
    <property type="entry name" value="SHMT-like_dom"/>
</dbReference>
<dbReference type="GO" id="GO:0019264">
    <property type="term" value="P:glycine biosynthetic process from serine"/>
    <property type="evidence" value="ECO:0007669"/>
    <property type="project" value="UniProtKB-UniRule"/>
</dbReference>
<dbReference type="PIRSF" id="PIRSF000412">
    <property type="entry name" value="SHMT"/>
    <property type="match status" value="1"/>
</dbReference>
<dbReference type="InterPro" id="IPR015424">
    <property type="entry name" value="PyrdxlP-dep_Trfase"/>
</dbReference>
<dbReference type="PANTHER" id="PTHR11680">
    <property type="entry name" value="SERINE HYDROXYMETHYLTRANSFERASE"/>
    <property type="match status" value="1"/>
</dbReference>
<evidence type="ECO:0000256" key="6">
    <source>
        <dbReference type="ARBA" id="ARBA00022563"/>
    </source>
</evidence>
<evidence type="ECO:0000256" key="9">
    <source>
        <dbReference type="ARBA" id="ARBA00054606"/>
    </source>
</evidence>
<keyword evidence="15" id="KW-1185">Reference proteome</keyword>
<name>R4YY31_9ACTN</name>
<dbReference type="InterPro" id="IPR001085">
    <property type="entry name" value="Ser_HO-MeTrfase"/>
</dbReference>
<comment type="pathway">
    <text evidence="10">Amino-acid biosynthesis; glycine biosynthesis; glycine from L-serine: step 1/1.</text>
</comment>
<dbReference type="InterPro" id="IPR015422">
    <property type="entry name" value="PyrdxlP-dep_Trfase_small"/>
</dbReference>
<evidence type="ECO:0000256" key="8">
    <source>
        <dbReference type="ARBA" id="ARBA00022898"/>
    </source>
</evidence>
<dbReference type="GO" id="GO:0004372">
    <property type="term" value="F:glycine hydroxymethyltransferase activity"/>
    <property type="evidence" value="ECO:0007669"/>
    <property type="project" value="UniProtKB-UniRule"/>
</dbReference>
<accession>R4YY31</accession>
<dbReference type="Proteomes" id="UP000018291">
    <property type="component" value="Unassembled WGS sequence"/>
</dbReference>
<feature type="binding site" evidence="10">
    <location>
        <begin position="178"/>
        <end position="180"/>
    </location>
    <ligand>
        <name>(6S)-5,6,7,8-tetrahydrofolate</name>
        <dbReference type="ChEBI" id="CHEBI:57453"/>
    </ligand>
</feature>
<evidence type="ECO:0000256" key="12">
    <source>
        <dbReference type="SAM" id="MobiDB-lite"/>
    </source>
</evidence>
<feature type="modified residue" description="N6-(pyridoxal phosphate)lysine" evidence="10 11">
    <location>
        <position position="283"/>
    </location>
</feature>
<dbReference type="UniPathway" id="UPA00288">
    <property type="reaction ID" value="UER01023"/>
</dbReference>
<dbReference type="UniPathway" id="UPA00193"/>
<evidence type="ECO:0000256" key="3">
    <source>
        <dbReference type="ARBA" id="ARBA00006376"/>
    </source>
</evidence>
<dbReference type="GO" id="GO:0030170">
    <property type="term" value="F:pyridoxal phosphate binding"/>
    <property type="evidence" value="ECO:0007669"/>
    <property type="project" value="UniProtKB-UniRule"/>
</dbReference>
<evidence type="ECO:0000256" key="10">
    <source>
        <dbReference type="HAMAP-Rule" id="MF_00051"/>
    </source>
</evidence>
<keyword evidence="6 10" id="KW-0554">One-carbon metabolism</keyword>
<organism evidence="14 15">
    <name type="scientific">Candidatus Neomicrothrix parvicella RN1</name>
    <dbReference type="NCBI Taxonomy" id="1229780"/>
    <lineage>
        <taxon>Bacteria</taxon>
        <taxon>Bacillati</taxon>
        <taxon>Actinomycetota</taxon>
        <taxon>Acidimicrobiia</taxon>
        <taxon>Acidimicrobiales</taxon>
        <taxon>Microthrixaceae</taxon>
        <taxon>Candidatus Neomicrothrix</taxon>
    </lineage>
</organism>
<comment type="caution">
    <text evidence="14">The sequence shown here is derived from an EMBL/GenBank/DDBJ whole genome shotgun (WGS) entry which is preliminary data.</text>
</comment>
<dbReference type="eggNOG" id="COG0112">
    <property type="taxonomic scope" value="Bacteria"/>
</dbReference>
<comment type="function">
    <text evidence="9">Catalyzes the reversible interconversion of serine and glycine with tetrahydrofolate (THF) serving as the one-carbon carrier. This reaction serves as the major source of one-carbon groups required for the biosynthesis of purines, thymidylate, methionine, and other important biomolecules. Also exhibits THF-independent aldolase activity toward beta-hydroxyamino acids, producing glycine and aldehydes, via a retro-aldol mechanism. Thus, is able to catalyze the cleavage of L-allo-threonine.</text>
</comment>
<gene>
    <name evidence="10 14" type="primary">glyA</name>
    <name evidence="14" type="ORF">BN381_10027</name>
</gene>
<dbReference type="NCBIfam" id="NF000586">
    <property type="entry name" value="PRK00011.1"/>
    <property type="match status" value="1"/>
</dbReference>
<dbReference type="PANTHER" id="PTHR11680:SF35">
    <property type="entry name" value="SERINE HYDROXYMETHYLTRANSFERASE 1"/>
    <property type="match status" value="1"/>
</dbReference>
<feature type="region of interest" description="Disordered" evidence="12">
    <location>
        <begin position="1"/>
        <end position="65"/>
    </location>
</feature>
<evidence type="ECO:0000256" key="11">
    <source>
        <dbReference type="PIRSR" id="PIRSR000412-50"/>
    </source>
</evidence>
<evidence type="ECO:0000259" key="13">
    <source>
        <dbReference type="Pfam" id="PF00464"/>
    </source>
</evidence>
<comment type="catalytic activity">
    <reaction evidence="10">
        <text>(6R)-5,10-methylene-5,6,7,8-tetrahydrofolate + glycine + H2O = (6S)-5,6,7,8-tetrahydrofolate + L-serine</text>
        <dbReference type="Rhea" id="RHEA:15481"/>
        <dbReference type="ChEBI" id="CHEBI:15377"/>
        <dbReference type="ChEBI" id="CHEBI:15636"/>
        <dbReference type="ChEBI" id="CHEBI:33384"/>
        <dbReference type="ChEBI" id="CHEBI:57305"/>
        <dbReference type="ChEBI" id="CHEBI:57453"/>
        <dbReference type="EC" id="2.1.2.1"/>
    </reaction>
</comment>
<keyword evidence="5 10" id="KW-0963">Cytoplasm</keyword>
<dbReference type="EMBL" id="CANL01000001">
    <property type="protein sequence ID" value="CCM61796.1"/>
    <property type="molecule type" value="Genomic_DNA"/>
</dbReference>
<dbReference type="Gene3D" id="3.90.1150.10">
    <property type="entry name" value="Aspartate Aminotransferase, domain 1"/>
    <property type="match status" value="1"/>
</dbReference>
<comment type="subunit">
    <text evidence="4 10">Homodimer.</text>
</comment>
<proteinExistence type="inferred from homology"/>
<sequence>MPPGSRGGATLPEWPSLTTSSADPAAAPPKPHSSRRSNPSNFLIDPTPPQINKEYPNVGWPQSPDTEINDLLDAELERQQRGLQLIASENFASPAVMAATGTVLTNKYSEGYPHKRYYGGNAVVDDIEDIARNRVCALFGADHANVQPHSGANANVAVYLALLDAGDTVLGMSLDHGGHLTHGSPVNLSGRFYNFVGYGLTESDERIDYEAVRALAHEHQPKMIVAGATAYPRQIDPKIFREIADEVGALFMFDAAHIAGLIAGGVHPNPVPEADIVTFTTHKTLRGPRGGTILCREEHAKAIDKAIFPGLQGGPLEHVIAAKAVAFREATDPSFADYAAGIVANAQALAQALAAQGFRLVSGGTDNHLLLVDLRPFNADLTGKVAQASLDAAGITLNKNTVPDDPRSPFVTSGVRIGTPAVTTQGMGPAEMPEIAELIAAVLSKPDDAAVHAEVAERTAKLCARFPVYPDAVG</sequence>
<dbReference type="InterPro" id="IPR049943">
    <property type="entry name" value="Ser_HO-MeTrfase-like"/>
</dbReference>
<dbReference type="SUPFAM" id="SSF53383">
    <property type="entry name" value="PLP-dependent transferases"/>
    <property type="match status" value="1"/>
</dbReference>